<feature type="transmembrane region" description="Helical" evidence="6">
    <location>
        <begin position="254"/>
        <end position="278"/>
    </location>
</feature>
<gene>
    <name evidence="7" type="ORF">EJ06DRAFT_190594</name>
</gene>
<dbReference type="InterPro" id="IPR002293">
    <property type="entry name" value="AA/rel_permease1"/>
</dbReference>
<feature type="transmembrane region" description="Helical" evidence="6">
    <location>
        <begin position="219"/>
        <end position="242"/>
    </location>
</feature>
<accession>A0A6G1I7A0</accession>
<feature type="transmembrane region" description="Helical" evidence="6">
    <location>
        <begin position="60"/>
        <end position="81"/>
    </location>
</feature>
<evidence type="ECO:0000256" key="3">
    <source>
        <dbReference type="ARBA" id="ARBA00022692"/>
    </source>
</evidence>
<evidence type="ECO:0000256" key="1">
    <source>
        <dbReference type="ARBA" id="ARBA00004141"/>
    </source>
</evidence>
<feature type="transmembrane region" description="Helical" evidence="6">
    <location>
        <begin position="21"/>
        <end position="40"/>
    </location>
</feature>
<keyword evidence="4 6" id="KW-1133">Transmembrane helix</keyword>
<feature type="transmembrane region" description="Helical" evidence="6">
    <location>
        <begin position="102"/>
        <end position="126"/>
    </location>
</feature>
<dbReference type="GO" id="GO:0015101">
    <property type="term" value="F:organic cation transmembrane transporter activity"/>
    <property type="evidence" value="ECO:0007669"/>
    <property type="project" value="UniProtKB-ARBA"/>
</dbReference>
<reference evidence="7" key="1">
    <citation type="journal article" date="2020" name="Stud. Mycol.">
        <title>101 Dothideomycetes genomes: a test case for predicting lifestyles and emergence of pathogens.</title>
        <authorList>
            <person name="Haridas S."/>
            <person name="Albert R."/>
            <person name="Binder M."/>
            <person name="Bloem J."/>
            <person name="Labutti K."/>
            <person name="Salamov A."/>
            <person name="Andreopoulos B."/>
            <person name="Baker S."/>
            <person name="Barry K."/>
            <person name="Bills G."/>
            <person name="Bluhm B."/>
            <person name="Cannon C."/>
            <person name="Castanera R."/>
            <person name="Culley D."/>
            <person name="Daum C."/>
            <person name="Ezra D."/>
            <person name="Gonzalez J."/>
            <person name="Henrissat B."/>
            <person name="Kuo A."/>
            <person name="Liang C."/>
            <person name="Lipzen A."/>
            <person name="Lutzoni F."/>
            <person name="Magnuson J."/>
            <person name="Mondo S."/>
            <person name="Nolan M."/>
            <person name="Ohm R."/>
            <person name="Pangilinan J."/>
            <person name="Park H.-J."/>
            <person name="Ramirez L."/>
            <person name="Alfaro M."/>
            <person name="Sun H."/>
            <person name="Tritt A."/>
            <person name="Yoshinaga Y."/>
            <person name="Zwiers L.-H."/>
            <person name="Turgeon B."/>
            <person name="Goodwin S."/>
            <person name="Spatafora J."/>
            <person name="Crous P."/>
            <person name="Grigoriev I."/>
        </authorList>
    </citation>
    <scope>NUCLEOTIDE SEQUENCE</scope>
    <source>
        <strain evidence="7">CBS 262.69</strain>
    </source>
</reference>
<dbReference type="PANTHER" id="PTHR45649:SF7">
    <property type="entry name" value="CHOLINE TRANSPORT PROTEIN"/>
    <property type="match status" value="1"/>
</dbReference>
<evidence type="ECO:0000256" key="5">
    <source>
        <dbReference type="ARBA" id="ARBA00023136"/>
    </source>
</evidence>
<feature type="transmembrane region" description="Helical" evidence="6">
    <location>
        <begin position="457"/>
        <end position="476"/>
    </location>
</feature>
<comment type="subcellular location">
    <subcellularLocation>
        <location evidence="1">Membrane</location>
        <topology evidence="1">Multi-pass membrane protein</topology>
    </subcellularLocation>
</comment>
<feature type="transmembrane region" description="Helical" evidence="6">
    <location>
        <begin position="420"/>
        <end position="445"/>
    </location>
</feature>
<dbReference type="Proteomes" id="UP000799640">
    <property type="component" value="Unassembled WGS sequence"/>
</dbReference>
<dbReference type="AlphaFoldDB" id="A0A6G1I7A0"/>
<proteinExistence type="predicted"/>
<feature type="transmembrane region" description="Helical" evidence="6">
    <location>
        <begin position="386"/>
        <end position="408"/>
    </location>
</feature>
<evidence type="ECO:0000256" key="6">
    <source>
        <dbReference type="SAM" id="Phobius"/>
    </source>
</evidence>
<evidence type="ECO:0000256" key="2">
    <source>
        <dbReference type="ARBA" id="ARBA00022448"/>
    </source>
</evidence>
<dbReference type="EMBL" id="ML996688">
    <property type="protein sequence ID" value="KAF2404178.1"/>
    <property type="molecule type" value="Genomic_DNA"/>
</dbReference>
<keyword evidence="5 6" id="KW-0472">Membrane</keyword>
<feature type="transmembrane region" description="Helical" evidence="6">
    <location>
        <begin position="360"/>
        <end position="380"/>
    </location>
</feature>
<protein>
    <submittedName>
        <fullName evidence="7">Amino acid transporter</fullName>
    </submittedName>
</protein>
<name>A0A6G1I7A0_9PEZI</name>
<dbReference type="PANTHER" id="PTHR45649">
    <property type="entry name" value="AMINO-ACID PERMEASE BAT1"/>
    <property type="match status" value="1"/>
</dbReference>
<organism evidence="7 8">
    <name type="scientific">Trichodelitschia bisporula</name>
    <dbReference type="NCBI Taxonomy" id="703511"/>
    <lineage>
        <taxon>Eukaryota</taxon>
        <taxon>Fungi</taxon>
        <taxon>Dikarya</taxon>
        <taxon>Ascomycota</taxon>
        <taxon>Pezizomycotina</taxon>
        <taxon>Dothideomycetes</taxon>
        <taxon>Dothideomycetes incertae sedis</taxon>
        <taxon>Phaeotrichales</taxon>
        <taxon>Phaeotrichaceae</taxon>
        <taxon>Trichodelitschia</taxon>
    </lineage>
</organism>
<keyword evidence="2" id="KW-0813">Transport</keyword>
<sequence length="495" mass="53495">MDPDAANLASMGYTPTLRRHFSLPSILGLSFSLTNSWYGISAALATGINSGGPVLLTYGIVLVALVSVCVGVSLAELASAMPNAGGQYFWASELAPRRWARGVSYAVGWCACAGAVFTSASVALASGSALVGCWALGRVEFLIRPWHVFLGYQVVNFACFWINCWGRLLPRAAQVSLAISLLSFLVILITVPSVAPRHQSAKFVFATFINNTGWRSDGLAYIVGLVNTNWAFACLDAATHLAEEVHAPERMVPIAILSSLGIGFITSWFFSIGMFFSIQDDFNSIVNTPTGLPILELFYRALGSRAGAICLEMLVVLTGLGCLVACHTWQSRLVWSFARDRGVPGHRWLSSVDERAGVPVWAHVASCTLVAVVGCVYLGSSTALNSLVTACIVLLYTSYSIPVICLLLRGRANISHGPFWLGRVGFVCNCVLLAWTLFTIVMYSFPFKRPVHPGNMNYVAAVYVGLIAVVAVDWVLRGKSEYRGCEGRKVPEQVR</sequence>
<dbReference type="Gene3D" id="1.20.1740.10">
    <property type="entry name" value="Amino acid/polyamine transporter I"/>
    <property type="match status" value="1"/>
</dbReference>
<evidence type="ECO:0000256" key="4">
    <source>
        <dbReference type="ARBA" id="ARBA00022989"/>
    </source>
</evidence>
<evidence type="ECO:0000313" key="8">
    <source>
        <dbReference type="Proteomes" id="UP000799640"/>
    </source>
</evidence>
<feature type="transmembrane region" description="Helical" evidence="6">
    <location>
        <begin position="306"/>
        <end position="329"/>
    </location>
</feature>
<keyword evidence="8" id="KW-1185">Reference proteome</keyword>
<dbReference type="OrthoDB" id="2417308at2759"/>
<feature type="transmembrane region" description="Helical" evidence="6">
    <location>
        <begin position="146"/>
        <end position="165"/>
    </location>
</feature>
<dbReference type="Pfam" id="PF13520">
    <property type="entry name" value="AA_permease_2"/>
    <property type="match status" value="1"/>
</dbReference>
<keyword evidence="3 6" id="KW-0812">Transmembrane</keyword>
<dbReference type="FunFam" id="1.20.1740.10:FF:000046">
    <property type="entry name" value="Amino-acid permease, putative"/>
    <property type="match status" value="1"/>
</dbReference>
<evidence type="ECO:0000313" key="7">
    <source>
        <dbReference type="EMBL" id="KAF2404178.1"/>
    </source>
</evidence>
<dbReference type="PIRSF" id="PIRSF006060">
    <property type="entry name" value="AA_transporter"/>
    <property type="match status" value="1"/>
</dbReference>
<feature type="transmembrane region" description="Helical" evidence="6">
    <location>
        <begin position="177"/>
        <end position="195"/>
    </location>
</feature>
<dbReference type="GO" id="GO:0016020">
    <property type="term" value="C:membrane"/>
    <property type="evidence" value="ECO:0007669"/>
    <property type="project" value="UniProtKB-SubCell"/>
</dbReference>